<dbReference type="OrthoDB" id="1060107at2"/>
<dbReference type="Pfam" id="PF12099">
    <property type="entry name" value="DUF3575"/>
    <property type="match status" value="1"/>
</dbReference>
<reference evidence="2 3" key="1">
    <citation type="submission" date="2018-06" db="EMBL/GenBank/DDBJ databases">
        <authorList>
            <consortium name="Pathogen Informatics"/>
            <person name="Doyle S."/>
        </authorList>
    </citation>
    <scope>NUCLEOTIDE SEQUENCE [LARGE SCALE GENOMIC DNA]</scope>
    <source>
        <strain evidence="2 3">NCTC11155</strain>
    </source>
</reference>
<organism evidence="2 3">
    <name type="scientific">Bacteroides eggerthii</name>
    <dbReference type="NCBI Taxonomy" id="28111"/>
    <lineage>
        <taxon>Bacteria</taxon>
        <taxon>Pseudomonadati</taxon>
        <taxon>Bacteroidota</taxon>
        <taxon>Bacteroidia</taxon>
        <taxon>Bacteroidales</taxon>
        <taxon>Bacteroidaceae</taxon>
        <taxon>Bacteroides</taxon>
    </lineage>
</organism>
<feature type="compositionally biased region" description="Basic and acidic residues" evidence="1">
    <location>
        <begin position="410"/>
        <end position="448"/>
    </location>
</feature>
<evidence type="ECO:0000313" key="2">
    <source>
        <dbReference type="EMBL" id="SUV28833.1"/>
    </source>
</evidence>
<dbReference type="STRING" id="483216.BACEGG_01646"/>
<dbReference type="GeneID" id="93070726"/>
<dbReference type="Proteomes" id="UP000254424">
    <property type="component" value="Unassembled WGS sequence"/>
</dbReference>
<feature type="compositionally biased region" description="Basic and acidic residues" evidence="1">
    <location>
        <begin position="390"/>
        <end position="400"/>
    </location>
</feature>
<name>A0A380YJX7_9BACE</name>
<sequence length="448" mass="51378">MILSQEHKKKHYFFLSKRIVVCFLISITLTNAYAQTQRGRKDDAKAEEISFKDRWGIKTNAVDWLLTIPNIGVEFDLGNTIRNKRTISANIKWNWNTSQTYTPSLIFNVFDARVEWRQYFRTRQRGGVTKDAGLYTRLKETVFTTQRKNPRQERAYYWGVYVNASSYNLKIGKEGKQGNAYGAGISVGYTAPLYGYRNNYIDLELGGSAGLLYTSYDVYTHDAESNCYPRIADKCKGGHIVPFPLITDLRVAFVYRFMSVGSKYKASVYRRVQIRSEKRNAINAKINAMRLRIDSIAGAVQKQGFSRPDSLLTKEELKQWRLMQQERKEQALKEAADKLRKHVADSLGIQLSDTLTSEQEKTIDKALKEYEKQLKRKAEAQDSTKLGKHAAKDAKQAAKEKKGKKKKKESGKNKKKDGQQELKATKEDTEAKQEEAEAPDKEKKEDKA</sequence>
<dbReference type="AlphaFoldDB" id="A0A380YJX7"/>
<protein>
    <submittedName>
        <fullName evidence="2">Protein of uncharacterized function (DUF3575)</fullName>
    </submittedName>
</protein>
<evidence type="ECO:0000313" key="3">
    <source>
        <dbReference type="Proteomes" id="UP000254424"/>
    </source>
</evidence>
<dbReference type="EMBL" id="UFSX01000001">
    <property type="protein sequence ID" value="SUV28833.1"/>
    <property type="molecule type" value="Genomic_DNA"/>
</dbReference>
<dbReference type="InterPro" id="IPR021958">
    <property type="entry name" value="DUF3575"/>
</dbReference>
<proteinExistence type="predicted"/>
<evidence type="ECO:0000256" key="1">
    <source>
        <dbReference type="SAM" id="MobiDB-lite"/>
    </source>
</evidence>
<dbReference type="RefSeq" id="WP_004289938.1">
    <property type="nucleotide sequence ID" value="NZ_CABKNQ010000019.1"/>
</dbReference>
<accession>A0A380YJX7</accession>
<gene>
    <name evidence="2" type="ORF">NCTC11155_00790</name>
</gene>
<feature type="region of interest" description="Disordered" evidence="1">
    <location>
        <begin position="377"/>
        <end position="448"/>
    </location>
</feature>